<dbReference type="PANTHER" id="PTHR42912">
    <property type="entry name" value="METHYLTRANSFERASE"/>
    <property type="match status" value="1"/>
</dbReference>
<sequence length="460" mass="51128">MRASRKWWMISIVGVQNRSNKSAHPRRLDPTCASNSVLSCSADQNSSPPDDDDDDDSHALSCPKLTSLSPSSVAASCRLERTPPWSLKRLSFPSPCNCSQGHHCRHLSVAMAALAVLPSASLCIRCQASSTSTREPYNSSQISSSPEGTPAMNAVTGAVNALFSFKPFFKFASGQARKMIIERGTEIGYPWAPELARLREYNWDAELKAVQNPDIEYPEYYLKPFHAYDNGNLSWDAALEVELAAKSVHANVFDPEKKVMDPNGDVKLRDSYHAKLLQMLNFTPRAIVDLGCASGLSTFGLHQVFPNAHVIGVDLSPYFVSVANFRVKQKTESLEQKLPVHFLHAAGEYTGLPSGAFDLVSMCLVCHELPRSATKEILEEAHRLLRPGGALSIMEMNPYSPLVQNMVKNVFAFTAFKATEPYFDDYRTFYLERAIEKRGFMFPTQTESSPRHRTLVAIKK</sequence>
<dbReference type="SUPFAM" id="SSF53335">
    <property type="entry name" value="S-adenosyl-L-methionine-dependent methyltransferases"/>
    <property type="match status" value="1"/>
</dbReference>
<feature type="region of interest" description="Disordered" evidence="1">
    <location>
        <begin position="40"/>
        <end position="62"/>
    </location>
</feature>
<proteinExistence type="predicted"/>
<protein>
    <recommendedName>
        <fullName evidence="2">Methyltransferase domain-containing protein</fullName>
    </recommendedName>
</protein>
<dbReference type="OrthoDB" id="2013972at2759"/>
<dbReference type="GO" id="GO:0008168">
    <property type="term" value="F:methyltransferase activity"/>
    <property type="evidence" value="ECO:0007669"/>
    <property type="project" value="TreeGrafter"/>
</dbReference>
<evidence type="ECO:0000313" key="3">
    <source>
        <dbReference type="EMBL" id="KAG0569277.1"/>
    </source>
</evidence>
<evidence type="ECO:0000259" key="2">
    <source>
        <dbReference type="Pfam" id="PF13649"/>
    </source>
</evidence>
<feature type="domain" description="Methyltransferase" evidence="2">
    <location>
        <begin position="287"/>
        <end position="389"/>
    </location>
</feature>
<keyword evidence="4" id="KW-1185">Reference proteome</keyword>
<accession>A0A8T0HF76</accession>
<dbReference type="Pfam" id="PF13649">
    <property type="entry name" value="Methyltransf_25"/>
    <property type="match status" value="1"/>
</dbReference>
<gene>
    <name evidence="3" type="ORF">KC19_6G079400</name>
</gene>
<name>A0A8T0HF76_CERPU</name>
<evidence type="ECO:0000256" key="1">
    <source>
        <dbReference type="SAM" id="MobiDB-lite"/>
    </source>
</evidence>
<dbReference type="InterPro" id="IPR041698">
    <property type="entry name" value="Methyltransf_25"/>
</dbReference>
<dbReference type="InterPro" id="IPR050508">
    <property type="entry name" value="Methyltransf_Superfamily"/>
</dbReference>
<dbReference type="Gene3D" id="3.40.50.150">
    <property type="entry name" value="Vaccinia Virus protein VP39"/>
    <property type="match status" value="1"/>
</dbReference>
<reference evidence="3 4" key="1">
    <citation type="submission" date="2020-06" db="EMBL/GenBank/DDBJ databases">
        <title>WGS assembly of Ceratodon purpureus strain R40.</title>
        <authorList>
            <person name="Carey S.B."/>
            <person name="Jenkins J."/>
            <person name="Shu S."/>
            <person name="Lovell J.T."/>
            <person name="Sreedasyam A."/>
            <person name="Maumus F."/>
            <person name="Tiley G.P."/>
            <person name="Fernandez-Pozo N."/>
            <person name="Barry K."/>
            <person name="Chen C."/>
            <person name="Wang M."/>
            <person name="Lipzen A."/>
            <person name="Daum C."/>
            <person name="Saski C.A."/>
            <person name="Payton A.C."/>
            <person name="Mcbreen J.C."/>
            <person name="Conrad R.E."/>
            <person name="Kollar L.M."/>
            <person name="Olsson S."/>
            <person name="Huttunen S."/>
            <person name="Landis J.B."/>
            <person name="Wickett N.J."/>
            <person name="Johnson M.G."/>
            <person name="Rensing S.A."/>
            <person name="Grimwood J."/>
            <person name="Schmutz J."/>
            <person name="Mcdaniel S.F."/>
        </authorList>
    </citation>
    <scope>NUCLEOTIDE SEQUENCE [LARGE SCALE GENOMIC DNA]</scope>
    <source>
        <strain evidence="3 4">R40</strain>
    </source>
</reference>
<dbReference type="EMBL" id="CM026427">
    <property type="protein sequence ID" value="KAG0569277.1"/>
    <property type="molecule type" value="Genomic_DNA"/>
</dbReference>
<organism evidence="3 4">
    <name type="scientific">Ceratodon purpureus</name>
    <name type="common">Fire moss</name>
    <name type="synonym">Dicranum purpureum</name>
    <dbReference type="NCBI Taxonomy" id="3225"/>
    <lineage>
        <taxon>Eukaryota</taxon>
        <taxon>Viridiplantae</taxon>
        <taxon>Streptophyta</taxon>
        <taxon>Embryophyta</taxon>
        <taxon>Bryophyta</taxon>
        <taxon>Bryophytina</taxon>
        <taxon>Bryopsida</taxon>
        <taxon>Dicranidae</taxon>
        <taxon>Pseudoditrichales</taxon>
        <taxon>Ditrichaceae</taxon>
        <taxon>Ceratodon</taxon>
    </lineage>
</organism>
<dbReference type="InterPro" id="IPR029063">
    <property type="entry name" value="SAM-dependent_MTases_sf"/>
</dbReference>
<dbReference type="Proteomes" id="UP000822688">
    <property type="component" value="Chromosome 6"/>
</dbReference>
<comment type="caution">
    <text evidence="3">The sequence shown here is derived from an EMBL/GenBank/DDBJ whole genome shotgun (WGS) entry which is preliminary data.</text>
</comment>
<evidence type="ECO:0000313" key="4">
    <source>
        <dbReference type="Proteomes" id="UP000822688"/>
    </source>
</evidence>
<dbReference type="PANTHER" id="PTHR42912:SF68">
    <property type="entry name" value="METHYLTRANSFERASE TYPE 11 DOMAIN-CONTAINING PROTEIN"/>
    <property type="match status" value="1"/>
</dbReference>
<dbReference type="CDD" id="cd02440">
    <property type="entry name" value="AdoMet_MTases"/>
    <property type="match status" value="1"/>
</dbReference>
<dbReference type="AlphaFoldDB" id="A0A8T0HF76"/>